<dbReference type="RefSeq" id="WP_072854209.1">
    <property type="nucleotide sequence ID" value="NZ_FQVI01000027.1"/>
</dbReference>
<evidence type="ECO:0000256" key="4">
    <source>
        <dbReference type="PIRSR" id="PIRSR000185-1"/>
    </source>
</evidence>
<evidence type="ECO:0000256" key="3">
    <source>
        <dbReference type="PIRNR" id="PIRNR000185"/>
    </source>
</evidence>
<dbReference type="Proteomes" id="UP000184245">
    <property type="component" value="Unassembled WGS sequence"/>
</dbReference>
<organism evidence="7 8">
    <name type="scientific">Lactonifactor longoviformis DSM 17459</name>
    <dbReference type="NCBI Taxonomy" id="1122155"/>
    <lineage>
        <taxon>Bacteria</taxon>
        <taxon>Bacillati</taxon>
        <taxon>Bacillota</taxon>
        <taxon>Clostridia</taxon>
        <taxon>Eubacteriales</taxon>
        <taxon>Clostridiaceae</taxon>
        <taxon>Lactonifactor</taxon>
    </lineage>
</organism>
<keyword evidence="2 3" id="KW-0560">Oxidoreductase</keyword>
<dbReference type="SMART" id="SM00839">
    <property type="entry name" value="ELFV_dehydrog"/>
    <property type="match status" value="1"/>
</dbReference>
<protein>
    <recommendedName>
        <fullName evidence="3">Glutamate dehydrogenase</fullName>
    </recommendedName>
</protein>
<dbReference type="STRING" id="1122155.SAMN02745158_03648"/>
<sequence length="381" mass="42421">MKPYLTVEWNDTETNAKGWMVVHNFVKGYTGGGIRMHPCVTLREVERLAKTMAYKYKACESQYCGGCKGGIAYDSKAPDARAVLRRYLIAMMPYIKAGVSLGGDLGTKYGDMLEVFREFGFEMPLTKSMAADPRIEKNMQAYNKMLDLTVDGRPINDVIAGYGVACAADEAWSYLPDTEESAAVVIQGMGRVGSAIAKKIQQFGHKVVGMADSKVCVYCKDGLDTELLYELKRGHRELDLTKLPETYQIMPTEQWVEQECDILIPAALDNVIHKGNAERVRAKLLVEGANIPVSPEADKILKNKGIYLICDFTANLSEAWFYDAVFFGVVEPELNTVLREGEALCRRNAGKLMKAAVEEGIYARESAMKLFEPDIQDMPEI</sequence>
<dbReference type="SUPFAM" id="SSF51735">
    <property type="entry name" value="NAD(P)-binding Rossmann-fold domains"/>
    <property type="match status" value="1"/>
</dbReference>
<dbReference type="SUPFAM" id="SSF53223">
    <property type="entry name" value="Aminoacid dehydrogenase-like, N-terminal domain"/>
    <property type="match status" value="1"/>
</dbReference>
<comment type="similarity">
    <text evidence="1 3">Belongs to the Glu/Leu/Phe/Val dehydrogenases family.</text>
</comment>
<feature type="active site" description="Proton donor" evidence="4">
    <location>
        <position position="68"/>
    </location>
</feature>
<dbReference type="GO" id="GO:0006538">
    <property type="term" value="P:L-glutamate catabolic process"/>
    <property type="evidence" value="ECO:0007669"/>
    <property type="project" value="TreeGrafter"/>
</dbReference>
<evidence type="ECO:0000259" key="6">
    <source>
        <dbReference type="SMART" id="SM00839"/>
    </source>
</evidence>
<proteinExistence type="inferred from homology"/>
<dbReference type="InterPro" id="IPR036291">
    <property type="entry name" value="NAD(P)-bd_dom_sf"/>
</dbReference>
<dbReference type="PIRSF" id="PIRSF000185">
    <property type="entry name" value="Glu_DH"/>
    <property type="match status" value="1"/>
</dbReference>
<dbReference type="Pfam" id="PF02812">
    <property type="entry name" value="ELFV_dehydrog_N"/>
    <property type="match status" value="1"/>
</dbReference>
<name>A0A1M5BHS3_9CLOT</name>
<dbReference type="Gene3D" id="3.40.50.10860">
    <property type="entry name" value="Leucine Dehydrogenase, chain A, domain 1"/>
    <property type="match status" value="1"/>
</dbReference>
<evidence type="ECO:0000256" key="1">
    <source>
        <dbReference type="ARBA" id="ARBA00006382"/>
    </source>
</evidence>
<dbReference type="InterPro" id="IPR014362">
    <property type="entry name" value="Glu_DH"/>
</dbReference>
<reference evidence="7 8" key="1">
    <citation type="submission" date="2016-11" db="EMBL/GenBank/DDBJ databases">
        <authorList>
            <person name="Jaros S."/>
            <person name="Januszkiewicz K."/>
            <person name="Wedrychowicz H."/>
        </authorList>
    </citation>
    <scope>NUCLEOTIDE SEQUENCE [LARGE SCALE GENOMIC DNA]</scope>
    <source>
        <strain evidence="7 8">DSM 17459</strain>
    </source>
</reference>
<dbReference type="InterPro" id="IPR046346">
    <property type="entry name" value="Aminoacid_DH-like_N_sf"/>
</dbReference>
<dbReference type="PANTHER" id="PTHR11606">
    <property type="entry name" value="GLUTAMATE DEHYDROGENASE"/>
    <property type="match status" value="1"/>
</dbReference>
<dbReference type="AlphaFoldDB" id="A0A1M5BHS3"/>
<dbReference type="Gene3D" id="3.40.50.720">
    <property type="entry name" value="NAD(P)-binding Rossmann-like Domain"/>
    <property type="match status" value="1"/>
</dbReference>
<feature type="domain" description="Glutamate/phenylalanine/leucine/valine/L-tryptophan dehydrogenase C-terminal" evidence="6">
    <location>
        <begin position="156"/>
        <end position="372"/>
    </location>
</feature>
<accession>A0A1M5BHS3</accession>
<dbReference type="PANTHER" id="PTHR11606:SF13">
    <property type="entry name" value="GLUTAMATE DEHYDROGENASE 1, MITOCHONDRIAL"/>
    <property type="match status" value="1"/>
</dbReference>
<dbReference type="Pfam" id="PF00208">
    <property type="entry name" value="ELFV_dehydrog"/>
    <property type="match status" value="1"/>
</dbReference>
<feature type="site" description="Important for catalysis" evidence="5">
    <location>
        <position position="104"/>
    </location>
</feature>
<evidence type="ECO:0000256" key="2">
    <source>
        <dbReference type="ARBA" id="ARBA00023002"/>
    </source>
</evidence>
<evidence type="ECO:0000313" key="8">
    <source>
        <dbReference type="Proteomes" id="UP000184245"/>
    </source>
</evidence>
<evidence type="ECO:0000256" key="5">
    <source>
        <dbReference type="PIRSR" id="PIRSR000185-3"/>
    </source>
</evidence>
<dbReference type="EMBL" id="FQVI01000027">
    <property type="protein sequence ID" value="SHF41762.1"/>
    <property type="molecule type" value="Genomic_DNA"/>
</dbReference>
<evidence type="ECO:0000313" key="7">
    <source>
        <dbReference type="EMBL" id="SHF41762.1"/>
    </source>
</evidence>
<dbReference type="InterPro" id="IPR006097">
    <property type="entry name" value="Glu/Leu/Phe/Val/Trp_DH_dimer"/>
</dbReference>
<dbReference type="InterPro" id="IPR006096">
    <property type="entry name" value="Glu/Leu/Phe/Val/Trp_DH_C"/>
</dbReference>
<gene>
    <name evidence="7" type="ORF">SAMN02745158_03648</name>
</gene>
<keyword evidence="8" id="KW-1185">Reference proteome</keyword>
<dbReference type="GO" id="GO:0004352">
    <property type="term" value="F:glutamate dehydrogenase (NAD+) activity"/>
    <property type="evidence" value="ECO:0007669"/>
    <property type="project" value="TreeGrafter"/>
</dbReference>